<gene>
    <name evidence="3" type="ORF">EI983_12105</name>
</gene>
<accession>A0A6I6IS15</accession>
<dbReference type="Proteomes" id="UP000428330">
    <property type="component" value="Chromosome"/>
</dbReference>
<organism evidence="3 4">
    <name type="scientific">Roseovarius faecimaris</name>
    <dbReference type="NCBI Taxonomy" id="2494550"/>
    <lineage>
        <taxon>Bacteria</taxon>
        <taxon>Pseudomonadati</taxon>
        <taxon>Pseudomonadota</taxon>
        <taxon>Alphaproteobacteria</taxon>
        <taxon>Rhodobacterales</taxon>
        <taxon>Roseobacteraceae</taxon>
        <taxon>Roseovarius</taxon>
    </lineage>
</organism>
<feature type="compositionally biased region" description="Low complexity" evidence="1">
    <location>
        <begin position="702"/>
        <end position="711"/>
    </location>
</feature>
<keyword evidence="2" id="KW-0472">Membrane</keyword>
<evidence type="ECO:0008006" key="5">
    <source>
        <dbReference type="Google" id="ProtNLM"/>
    </source>
</evidence>
<evidence type="ECO:0000256" key="2">
    <source>
        <dbReference type="SAM" id="Phobius"/>
    </source>
</evidence>
<dbReference type="SUPFAM" id="SSF53067">
    <property type="entry name" value="Actin-like ATPase domain"/>
    <property type="match status" value="1"/>
</dbReference>
<feature type="compositionally biased region" description="Low complexity" evidence="1">
    <location>
        <begin position="720"/>
        <end position="730"/>
    </location>
</feature>
<feature type="compositionally biased region" description="Polar residues" evidence="1">
    <location>
        <begin position="642"/>
        <end position="652"/>
    </location>
</feature>
<evidence type="ECO:0000313" key="3">
    <source>
        <dbReference type="EMBL" id="QGX98972.1"/>
    </source>
</evidence>
<dbReference type="AlphaFoldDB" id="A0A6I6IS15"/>
<protein>
    <recommendedName>
        <fullName evidence="5">Translation initiation factor 2</fullName>
    </recommendedName>
</protein>
<sequence>MKPNFALTLSFEGIGLLHRAFPGWHLVGDVGLDSTDLTGELAELRQKALLLDPSGMRTKIVLPDDQVKYLEINHLDGADLQEAVQAALDGATPYQVSELAYDFAEEGDRVTIAAVARETLAEAEAFAVEHQFNPVSFVAECASATFHGEPFFGLTVAAADQEVERDSAPVRIIGASKMPDPDASADTPDPDTPETEATSETAEAAPEADTPAEPEAGPSDTPAPEAAPQTASEPETEPEPEPASAEPAEEVVDAADDNSTLVAENSLPEDPAEDTPKPEIAPETEPETEADPPAAPAAAFSSIRARRDDAGSAPPRLDGVQRDMAPPRITLGAAITPEQPEEPPAITGISDAALPEDEAATVAPVLLHSDDADAAAAEDTPRAHTPAPAASAQAKAAAFFTRRSRDKTRKPDTRRSAIPDPQDEKQRMTIFGAREPVAVGGKPRFLGVILTAVLLLFLIGVAAWASIFMDDGLARFFRSEPDPVPAVADIPVTDPVEEVEEDVELASLQPNEPISVLDDPATEILSRVQPSDLSPDEARARYAATGIWQLAPEPSRSPVPRDMEDFYQTSLDPAPDFQDAVALPETARAYTDGMMFSPAPPPASDTRFIFDSRGFVLATPEGALTPDAVRVFAGRPPVLPPSQRSTPETQGTEPAEQATDALVAAIRPRARPDDLAEQIERSELSGRTRSELAALRPKLRPESAQEAAEAAEAARKQAEAEAAAASTTDPEALAAALTEAVQTPDPFAGATPQAVRASLKPKTKPSNFDRIVQRAQRNQDRQQDNAGATQEEAVAVLASQRVSPSIPTTASVAKRATERNALKFKRVNLIGVYGTPNKRRALVRMSNGRYKKVQVGDRLDGGKVQAIGDDDLRYVKGGRTVVLKMPRG</sequence>
<feature type="compositionally biased region" description="Low complexity" evidence="1">
    <location>
        <begin position="383"/>
        <end position="398"/>
    </location>
</feature>
<feature type="compositionally biased region" description="Acidic residues" evidence="1">
    <location>
        <begin position="247"/>
        <end position="256"/>
    </location>
</feature>
<dbReference type="InterPro" id="IPR043129">
    <property type="entry name" value="ATPase_NBD"/>
</dbReference>
<keyword evidence="2" id="KW-1133">Transmembrane helix</keyword>
<dbReference type="KEGG" id="rom:EI983_12105"/>
<feature type="region of interest" description="Disordered" evidence="1">
    <location>
        <begin position="374"/>
        <end position="425"/>
    </location>
</feature>
<feature type="transmembrane region" description="Helical" evidence="2">
    <location>
        <begin position="445"/>
        <end position="469"/>
    </location>
</feature>
<feature type="region of interest" description="Disordered" evidence="1">
    <location>
        <begin position="744"/>
        <end position="768"/>
    </location>
</feature>
<feature type="compositionally biased region" description="Basic and acidic residues" evidence="1">
    <location>
        <begin position="680"/>
        <end position="690"/>
    </location>
</feature>
<proteinExistence type="predicted"/>
<name>A0A6I6IS15_9RHOB</name>
<feature type="compositionally biased region" description="Low complexity" evidence="1">
    <location>
        <begin position="195"/>
        <end position="233"/>
    </location>
</feature>
<keyword evidence="2" id="KW-0812">Transmembrane</keyword>
<dbReference type="RefSeq" id="WP_157707653.1">
    <property type="nucleotide sequence ID" value="NZ_CP034348.1"/>
</dbReference>
<keyword evidence="4" id="KW-1185">Reference proteome</keyword>
<dbReference type="OrthoDB" id="7870459at2"/>
<evidence type="ECO:0000313" key="4">
    <source>
        <dbReference type="Proteomes" id="UP000428330"/>
    </source>
</evidence>
<dbReference type="EMBL" id="CP034348">
    <property type="protein sequence ID" value="QGX98972.1"/>
    <property type="molecule type" value="Genomic_DNA"/>
</dbReference>
<feature type="region of interest" description="Disordered" evidence="1">
    <location>
        <begin position="172"/>
        <end position="326"/>
    </location>
</feature>
<feature type="region of interest" description="Disordered" evidence="1">
    <location>
        <begin position="634"/>
        <end position="658"/>
    </location>
</feature>
<feature type="compositionally biased region" description="Basic and acidic residues" evidence="1">
    <location>
        <begin position="409"/>
        <end position="425"/>
    </location>
</feature>
<reference evidence="4" key="1">
    <citation type="submission" date="2018-12" db="EMBL/GenBank/DDBJ databases">
        <title>Complete genome sequence of Roseovarius sp. MME-070.</title>
        <authorList>
            <person name="Nam Y.-D."/>
            <person name="Kang J."/>
            <person name="Chung W.-H."/>
            <person name="Park Y.S."/>
        </authorList>
    </citation>
    <scope>NUCLEOTIDE SEQUENCE [LARGE SCALE GENOMIC DNA]</scope>
    <source>
        <strain evidence="4">MME-070</strain>
    </source>
</reference>
<evidence type="ECO:0000256" key="1">
    <source>
        <dbReference type="SAM" id="MobiDB-lite"/>
    </source>
</evidence>
<feature type="region of interest" description="Disordered" evidence="1">
    <location>
        <begin position="680"/>
        <end position="730"/>
    </location>
</feature>